<comment type="catalytic activity">
    <reaction evidence="1 9">
        <text>[protein]-peptidylproline (omega=180) = [protein]-peptidylproline (omega=0)</text>
        <dbReference type="Rhea" id="RHEA:16237"/>
        <dbReference type="Rhea" id="RHEA-COMP:10747"/>
        <dbReference type="Rhea" id="RHEA-COMP:10748"/>
        <dbReference type="ChEBI" id="CHEBI:83833"/>
        <dbReference type="ChEBI" id="CHEBI:83834"/>
        <dbReference type="EC" id="5.2.1.8"/>
    </reaction>
</comment>
<reference evidence="12 13" key="1">
    <citation type="journal article" date="2016" name="Genome Announc.">
        <title>First Complete Genome Sequence of a Subdivision 6 Acidobacterium Strain.</title>
        <authorList>
            <person name="Huang S."/>
            <person name="Vieira S."/>
            <person name="Bunk B."/>
            <person name="Riedel T."/>
            <person name="Sproer C."/>
            <person name="Overmann J."/>
        </authorList>
    </citation>
    <scope>NUCLEOTIDE SEQUENCE [LARGE SCALE GENOMIC DNA]</scope>
    <source>
        <strain evidence="13">DSM 100886 HEG_-6_39</strain>
    </source>
</reference>
<dbReference type="PANTHER" id="PTHR30560:SF3">
    <property type="entry name" value="TRIGGER FACTOR-LIKE PROTEIN TIG, CHLOROPLASTIC"/>
    <property type="match status" value="1"/>
</dbReference>
<protein>
    <recommendedName>
        <fullName evidence="4 9">Trigger factor</fullName>
        <shortName evidence="9">TF</shortName>
        <ecNumber evidence="3 9">5.2.1.8</ecNumber>
    </recommendedName>
    <alternativeName>
        <fullName evidence="8 9">PPIase</fullName>
    </alternativeName>
</protein>
<feature type="domain" description="Trigger factor ribosome-binding bacterial" evidence="10">
    <location>
        <begin position="1"/>
        <end position="144"/>
    </location>
</feature>
<dbReference type="GO" id="GO:0051083">
    <property type="term" value="P:'de novo' cotranslational protein folding"/>
    <property type="evidence" value="ECO:0007669"/>
    <property type="project" value="TreeGrafter"/>
</dbReference>
<feature type="domain" description="Trigger factor C-terminal" evidence="11">
    <location>
        <begin position="269"/>
        <end position="423"/>
    </location>
</feature>
<keyword evidence="9" id="KW-0131">Cell cycle</keyword>
<evidence type="ECO:0000256" key="5">
    <source>
        <dbReference type="ARBA" id="ARBA00023110"/>
    </source>
</evidence>
<evidence type="ECO:0000256" key="8">
    <source>
        <dbReference type="ARBA" id="ARBA00029986"/>
    </source>
</evidence>
<dbReference type="Gene3D" id="3.10.50.40">
    <property type="match status" value="1"/>
</dbReference>
<dbReference type="PATRIC" id="fig|1813736.3.peg.5701"/>
<gene>
    <name evidence="9 12" type="primary">tig</name>
    <name evidence="12" type="ORF">LuPra_05419</name>
</gene>
<dbReference type="Proteomes" id="UP000076079">
    <property type="component" value="Chromosome"/>
</dbReference>
<dbReference type="InterPro" id="IPR008880">
    <property type="entry name" value="Trigger_fac_C"/>
</dbReference>
<dbReference type="EC" id="5.2.1.8" evidence="3 9"/>
<dbReference type="GO" id="GO:0015031">
    <property type="term" value="P:protein transport"/>
    <property type="evidence" value="ECO:0007669"/>
    <property type="project" value="UniProtKB-UniRule"/>
</dbReference>
<keyword evidence="6 9" id="KW-0143">Chaperone</keyword>
<dbReference type="STRING" id="1855912.LuPra_05419"/>
<dbReference type="PANTHER" id="PTHR30560">
    <property type="entry name" value="TRIGGER FACTOR CHAPERONE AND PEPTIDYL-PROLYL CIS/TRANS ISOMERASE"/>
    <property type="match status" value="1"/>
</dbReference>
<evidence type="ECO:0000256" key="4">
    <source>
        <dbReference type="ARBA" id="ARBA00016902"/>
    </source>
</evidence>
<evidence type="ECO:0000256" key="2">
    <source>
        <dbReference type="ARBA" id="ARBA00005464"/>
    </source>
</evidence>
<dbReference type="GO" id="GO:0043022">
    <property type="term" value="F:ribosome binding"/>
    <property type="evidence" value="ECO:0007669"/>
    <property type="project" value="TreeGrafter"/>
</dbReference>
<dbReference type="InterPro" id="IPR005215">
    <property type="entry name" value="Trig_fac"/>
</dbReference>
<evidence type="ECO:0000256" key="6">
    <source>
        <dbReference type="ARBA" id="ARBA00023186"/>
    </source>
</evidence>
<dbReference type="RefSeq" id="WP_110173628.1">
    <property type="nucleotide sequence ID" value="NZ_CP015136.1"/>
</dbReference>
<dbReference type="Pfam" id="PF05698">
    <property type="entry name" value="Trigger_C"/>
    <property type="match status" value="1"/>
</dbReference>
<reference evidence="13" key="2">
    <citation type="submission" date="2016-04" db="EMBL/GenBank/DDBJ databases">
        <title>First Complete Genome Sequence of a Subdivision 6 Acidobacterium.</title>
        <authorList>
            <person name="Huang S."/>
            <person name="Vieira S."/>
            <person name="Bunk B."/>
            <person name="Riedel T."/>
            <person name="Sproeer C."/>
            <person name="Overmann J."/>
        </authorList>
    </citation>
    <scope>NUCLEOTIDE SEQUENCE [LARGE SCALE GENOMIC DNA]</scope>
    <source>
        <strain evidence="13">DSM 100886 HEG_-6_39</strain>
    </source>
</reference>
<evidence type="ECO:0000256" key="1">
    <source>
        <dbReference type="ARBA" id="ARBA00000971"/>
    </source>
</evidence>
<evidence type="ECO:0000259" key="11">
    <source>
        <dbReference type="Pfam" id="PF05698"/>
    </source>
</evidence>
<dbReference type="PIRSF" id="PIRSF003095">
    <property type="entry name" value="Trigger_factor"/>
    <property type="match status" value="1"/>
</dbReference>
<keyword evidence="5 9" id="KW-0697">Rotamase</keyword>
<sequence>MKVELTDVSETKKTLTVEVPPEVVDTEITRVTQGYARQARIPGFRPGKAPAHVVRKRFREQIMHDVAHDLVPRLVGDALRDKNVQPVDTPKVRDLQLEEGKPLTFTAAIETAPHVEPGDLTTLTVQRPAMPVSEDDVDKALSRLRDRLAKMEPVEDRGAEQGDTVVMHLSRRRLTGPQGVDIEPEAPEKHDGVSAEIGAAANPPGFDEGLLGVTPGTQKTFEVVFPSDFEVAEMAGARVEYDVNVTALRRRILPALDDEFAKDLGEFGTLADLRGRVREDLEQDAERERTRRMRQQLLEQLAGRMTGEVPEGMVAREVDRRVEEFARRLMDQGMDPRQAAINWDEFRTQQQEPAVATVKSVLVLDAIAAQEQLEVSEDDLDADISGYATRAGRSLAEVKAQLAQQDQLESIRTGLLREKAVSHAMSRATIAGA</sequence>
<keyword evidence="9" id="KW-0132">Cell division</keyword>
<proteinExistence type="inferred from homology"/>
<dbReference type="Gene3D" id="3.30.70.1050">
    <property type="entry name" value="Trigger factor ribosome-binding domain"/>
    <property type="match status" value="1"/>
</dbReference>
<evidence type="ECO:0000256" key="3">
    <source>
        <dbReference type="ARBA" id="ARBA00013194"/>
    </source>
</evidence>
<comment type="subcellular location">
    <subcellularLocation>
        <location evidence="9">Cytoplasm</location>
    </subcellularLocation>
    <text evidence="9">About half TF is bound to the ribosome near the polypeptide exit tunnel while the other half is free in the cytoplasm.</text>
</comment>
<name>A0A143PV14_LUTPR</name>
<dbReference type="GO" id="GO:0051301">
    <property type="term" value="P:cell division"/>
    <property type="evidence" value="ECO:0007669"/>
    <property type="project" value="UniProtKB-KW"/>
</dbReference>
<keyword evidence="13" id="KW-1185">Reference proteome</keyword>
<dbReference type="InterPro" id="IPR036611">
    <property type="entry name" value="Trigger_fac_ribosome-bd_sf"/>
</dbReference>
<dbReference type="GO" id="GO:0005737">
    <property type="term" value="C:cytoplasm"/>
    <property type="evidence" value="ECO:0007669"/>
    <property type="project" value="UniProtKB-SubCell"/>
</dbReference>
<evidence type="ECO:0000313" key="12">
    <source>
        <dbReference type="EMBL" id="AMY12146.1"/>
    </source>
</evidence>
<dbReference type="EMBL" id="CP015136">
    <property type="protein sequence ID" value="AMY12146.1"/>
    <property type="molecule type" value="Genomic_DNA"/>
</dbReference>
<dbReference type="GO" id="GO:0044183">
    <property type="term" value="F:protein folding chaperone"/>
    <property type="evidence" value="ECO:0007669"/>
    <property type="project" value="TreeGrafter"/>
</dbReference>
<evidence type="ECO:0000256" key="7">
    <source>
        <dbReference type="ARBA" id="ARBA00023235"/>
    </source>
</evidence>
<dbReference type="InterPro" id="IPR008881">
    <property type="entry name" value="Trigger_fac_ribosome-bd_bac"/>
</dbReference>
<keyword evidence="9" id="KW-0963">Cytoplasm</keyword>
<dbReference type="GO" id="GO:0003755">
    <property type="term" value="F:peptidyl-prolyl cis-trans isomerase activity"/>
    <property type="evidence" value="ECO:0007669"/>
    <property type="project" value="UniProtKB-UniRule"/>
</dbReference>
<dbReference type="InterPro" id="IPR027304">
    <property type="entry name" value="Trigger_fact/SurA_dom_sf"/>
</dbReference>
<comment type="function">
    <text evidence="9">Involved in protein export. Acts as a chaperone by maintaining the newly synthesized protein in an open conformation. Functions as a peptidyl-prolyl cis-trans isomerase.</text>
</comment>
<dbReference type="OrthoDB" id="9767721at2"/>
<dbReference type="SUPFAM" id="SSF109998">
    <property type="entry name" value="Triger factor/SurA peptide-binding domain-like"/>
    <property type="match status" value="1"/>
</dbReference>
<dbReference type="HAMAP" id="MF_00303">
    <property type="entry name" value="Trigger_factor_Tig"/>
    <property type="match status" value="1"/>
</dbReference>
<dbReference type="SUPFAM" id="SSF54534">
    <property type="entry name" value="FKBP-like"/>
    <property type="match status" value="1"/>
</dbReference>
<evidence type="ECO:0000256" key="9">
    <source>
        <dbReference type="HAMAP-Rule" id="MF_00303"/>
    </source>
</evidence>
<dbReference type="InterPro" id="IPR046357">
    <property type="entry name" value="PPIase_dom_sf"/>
</dbReference>
<dbReference type="KEGG" id="abac:LuPra_05419"/>
<comment type="similarity">
    <text evidence="2 9">Belongs to the FKBP-type PPIase family. Tig subfamily.</text>
</comment>
<evidence type="ECO:0000313" key="13">
    <source>
        <dbReference type="Proteomes" id="UP000076079"/>
    </source>
</evidence>
<dbReference type="InterPro" id="IPR037041">
    <property type="entry name" value="Trigger_fac_C_sf"/>
</dbReference>
<comment type="domain">
    <text evidence="9">Consists of 3 domains; the N-terminus binds the ribosome, the middle domain has PPIase activity, while the C-terminus has intrinsic chaperone activity on its own.</text>
</comment>
<dbReference type="AlphaFoldDB" id="A0A143PV14"/>
<evidence type="ECO:0000259" key="10">
    <source>
        <dbReference type="Pfam" id="PF05697"/>
    </source>
</evidence>
<dbReference type="Gene3D" id="1.10.3120.10">
    <property type="entry name" value="Trigger factor, C-terminal domain"/>
    <property type="match status" value="1"/>
</dbReference>
<dbReference type="SUPFAM" id="SSF102735">
    <property type="entry name" value="Trigger factor ribosome-binding domain"/>
    <property type="match status" value="1"/>
</dbReference>
<dbReference type="NCBIfam" id="TIGR00115">
    <property type="entry name" value="tig"/>
    <property type="match status" value="1"/>
</dbReference>
<dbReference type="GO" id="GO:0043335">
    <property type="term" value="P:protein unfolding"/>
    <property type="evidence" value="ECO:0007669"/>
    <property type="project" value="TreeGrafter"/>
</dbReference>
<keyword evidence="7 9" id="KW-0413">Isomerase</keyword>
<organism evidence="12 13">
    <name type="scientific">Luteitalea pratensis</name>
    <dbReference type="NCBI Taxonomy" id="1855912"/>
    <lineage>
        <taxon>Bacteria</taxon>
        <taxon>Pseudomonadati</taxon>
        <taxon>Acidobacteriota</taxon>
        <taxon>Vicinamibacteria</taxon>
        <taxon>Vicinamibacterales</taxon>
        <taxon>Vicinamibacteraceae</taxon>
        <taxon>Luteitalea</taxon>
    </lineage>
</organism>
<accession>A0A143PV14</accession>
<dbReference type="Pfam" id="PF05697">
    <property type="entry name" value="Trigger_N"/>
    <property type="match status" value="1"/>
</dbReference>